<evidence type="ECO:0000256" key="1">
    <source>
        <dbReference type="SAM" id="Coils"/>
    </source>
</evidence>
<dbReference type="RefSeq" id="WP_209237062.1">
    <property type="nucleotide sequence ID" value="NZ_JADKMA010000001.1"/>
</dbReference>
<comment type="caution">
    <text evidence="3">The sequence shown here is derived from an EMBL/GenBank/DDBJ whole genome shotgun (WGS) entry which is preliminary data.</text>
</comment>
<name>A0ABS3X489_9ACTN</name>
<keyword evidence="4" id="KW-1185">Reference proteome</keyword>
<feature type="region of interest" description="Disordered" evidence="2">
    <location>
        <begin position="153"/>
        <end position="174"/>
    </location>
</feature>
<organism evidence="3 4">
    <name type="scientific">Streptomyces oryzae</name>
    <dbReference type="NCBI Taxonomy" id="1434886"/>
    <lineage>
        <taxon>Bacteria</taxon>
        <taxon>Bacillati</taxon>
        <taxon>Actinomycetota</taxon>
        <taxon>Actinomycetes</taxon>
        <taxon>Kitasatosporales</taxon>
        <taxon>Streptomycetaceae</taxon>
        <taxon>Streptomyces</taxon>
    </lineage>
</organism>
<protein>
    <submittedName>
        <fullName evidence="3">Uncharacterized protein</fullName>
    </submittedName>
</protein>
<reference evidence="3 4" key="1">
    <citation type="submission" date="2020-11" db="EMBL/GenBank/DDBJ databases">
        <title>Streptomyces spirodelae sp. nov., isolated from duckweed.</title>
        <authorList>
            <person name="Saimee Y."/>
            <person name="Duangmal K."/>
        </authorList>
    </citation>
    <scope>NUCLEOTIDE SEQUENCE [LARGE SCALE GENOMIC DNA]</scope>
    <source>
        <strain evidence="3 4">S16-07</strain>
    </source>
</reference>
<evidence type="ECO:0000256" key="2">
    <source>
        <dbReference type="SAM" id="MobiDB-lite"/>
    </source>
</evidence>
<keyword evidence="1" id="KW-0175">Coiled coil</keyword>
<proteinExistence type="predicted"/>
<gene>
    <name evidence="3" type="ORF">ITI46_00395</name>
</gene>
<dbReference type="Proteomes" id="UP001519064">
    <property type="component" value="Unassembled WGS sequence"/>
</dbReference>
<evidence type="ECO:0000313" key="4">
    <source>
        <dbReference type="Proteomes" id="UP001519064"/>
    </source>
</evidence>
<accession>A0ABS3X489</accession>
<feature type="region of interest" description="Disordered" evidence="2">
    <location>
        <begin position="15"/>
        <end position="48"/>
    </location>
</feature>
<feature type="compositionally biased region" description="Gly residues" evidence="2">
    <location>
        <begin position="31"/>
        <end position="40"/>
    </location>
</feature>
<feature type="coiled-coil region" evidence="1">
    <location>
        <begin position="109"/>
        <end position="136"/>
    </location>
</feature>
<dbReference type="EMBL" id="JADKMA010000001">
    <property type="protein sequence ID" value="MBO8190184.1"/>
    <property type="molecule type" value="Genomic_DNA"/>
</dbReference>
<evidence type="ECO:0000313" key="3">
    <source>
        <dbReference type="EMBL" id="MBO8190184.1"/>
    </source>
</evidence>
<sequence length="174" mass="18494">MDSFRAEWGALVSRAQEGQDARMQLNSASAAGGGGTGPGGTDRLATDPAAKKASAGYITEELLPHLRSAGRMAKEPFEDPAPGMLGSERAQPSGTLQNWEAWQGVEHVLRKWGKQVRNLEQRLQGERDALQGAKVLFQTRDGLVHSAITAIAPGSDPYDPTLPGNAPTGLRPAR</sequence>